<feature type="domain" description="Transposase IS200-like" evidence="1">
    <location>
        <begin position="9"/>
        <end position="137"/>
    </location>
</feature>
<organism evidence="2 3">
    <name type="scientific">Desulfoluna spongiiphila</name>
    <dbReference type="NCBI Taxonomy" id="419481"/>
    <lineage>
        <taxon>Bacteria</taxon>
        <taxon>Pseudomonadati</taxon>
        <taxon>Thermodesulfobacteriota</taxon>
        <taxon>Desulfobacteria</taxon>
        <taxon>Desulfobacterales</taxon>
        <taxon>Desulfolunaceae</taxon>
        <taxon>Desulfoluna</taxon>
    </lineage>
</organism>
<evidence type="ECO:0000259" key="1">
    <source>
        <dbReference type="SMART" id="SM01321"/>
    </source>
</evidence>
<dbReference type="RefSeq" id="WP_092209737.1">
    <property type="nucleotide sequence ID" value="NZ_FMUX01000004.1"/>
</dbReference>
<dbReference type="SMART" id="SM01321">
    <property type="entry name" value="Y1_Tnp"/>
    <property type="match status" value="1"/>
</dbReference>
<dbReference type="PANTHER" id="PTHR36966">
    <property type="entry name" value="REP-ASSOCIATED TYROSINE TRANSPOSASE"/>
    <property type="match status" value="1"/>
</dbReference>
<dbReference type="STRING" id="419481.SAMN05216233_10452"/>
<reference evidence="2 3" key="1">
    <citation type="submission" date="2016-10" db="EMBL/GenBank/DDBJ databases">
        <authorList>
            <person name="de Groot N.N."/>
        </authorList>
    </citation>
    <scope>NUCLEOTIDE SEQUENCE [LARGE SCALE GENOMIC DNA]</scope>
    <source>
        <strain evidence="2 3">AA1</strain>
    </source>
</reference>
<dbReference type="GO" id="GO:0006313">
    <property type="term" value="P:DNA transposition"/>
    <property type="evidence" value="ECO:0007669"/>
    <property type="project" value="InterPro"/>
</dbReference>
<dbReference type="InterPro" id="IPR052715">
    <property type="entry name" value="RAYT_transposase"/>
</dbReference>
<dbReference type="Proteomes" id="UP000198870">
    <property type="component" value="Unassembled WGS sequence"/>
</dbReference>
<protein>
    <submittedName>
        <fullName evidence="2">Putative transposase</fullName>
    </submittedName>
</protein>
<dbReference type="SUPFAM" id="SSF143422">
    <property type="entry name" value="Transposase IS200-like"/>
    <property type="match status" value="1"/>
</dbReference>
<dbReference type="InterPro" id="IPR036515">
    <property type="entry name" value="Transposase_17_sf"/>
</dbReference>
<name>A0A1G5D9F5_9BACT</name>
<dbReference type="EMBL" id="FMUX01000004">
    <property type="protein sequence ID" value="SCY11070.1"/>
    <property type="molecule type" value="Genomic_DNA"/>
</dbReference>
<proteinExistence type="predicted"/>
<sequence>MSDYRRAKEAGGTYFFTVLTYRRQPILCAEDVRNALRDGINHARHNHPFTIDAWVLLPDHLHCIWTLPEGDANFSLRWAIIKRFVTKTCGATRQRNEWMGESKKRRHESTIWQRRFWEHQIRDSHDLERHMDYLHYNPVKHNLVSRVSDWPWSTFHSYARQSIYPQDWGRDYSVNAAHDYGKR</sequence>
<evidence type="ECO:0000313" key="2">
    <source>
        <dbReference type="EMBL" id="SCY11070.1"/>
    </source>
</evidence>
<gene>
    <name evidence="2" type="ORF">SAMN05216233_10452</name>
</gene>
<dbReference type="PANTHER" id="PTHR36966:SF1">
    <property type="entry name" value="REP-ASSOCIATED TYROSINE TRANSPOSASE"/>
    <property type="match status" value="1"/>
</dbReference>
<evidence type="ECO:0000313" key="3">
    <source>
        <dbReference type="Proteomes" id="UP000198870"/>
    </source>
</evidence>
<dbReference type="NCBIfam" id="NF047646">
    <property type="entry name" value="REP_Tyr_transpos"/>
    <property type="match status" value="1"/>
</dbReference>
<keyword evidence="3" id="KW-1185">Reference proteome</keyword>
<dbReference type="GO" id="GO:0004803">
    <property type="term" value="F:transposase activity"/>
    <property type="evidence" value="ECO:0007669"/>
    <property type="project" value="InterPro"/>
</dbReference>
<dbReference type="AlphaFoldDB" id="A0A1G5D9F5"/>
<accession>A0A1G5D9F5</accession>
<dbReference type="Gene3D" id="3.30.70.1290">
    <property type="entry name" value="Transposase IS200-like"/>
    <property type="match status" value="1"/>
</dbReference>
<dbReference type="OrthoDB" id="9800147at2"/>
<dbReference type="InterPro" id="IPR002686">
    <property type="entry name" value="Transposase_17"/>
</dbReference>
<dbReference type="GO" id="GO:0043565">
    <property type="term" value="F:sequence-specific DNA binding"/>
    <property type="evidence" value="ECO:0007669"/>
    <property type="project" value="TreeGrafter"/>
</dbReference>